<dbReference type="OrthoDB" id="9982103at2759"/>
<feature type="region of interest" description="Disordered" evidence="1">
    <location>
        <begin position="528"/>
        <end position="554"/>
    </location>
</feature>
<dbReference type="Proteomes" id="UP000515165">
    <property type="component" value="Chromosome 15"/>
</dbReference>
<dbReference type="AlphaFoldDB" id="A0A6J2D8X3"/>
<proteinExistence type="predicted"/>
<dbReference type="PANTHER" id="PTHR33772">
    <property type="entry name" value="THYMUS, BRAIN AND TESTES-ASSOCIATED"/>
    <property type="match status" value="1"/>
</dbReference>
<dbReference type="PANTHER" id="PTHR33772:SF3">
    <property type="entry name" value="PROTEIN TBATA"/>
    <property type="match status" value="1"/>
</dbReference>
<gene>
    <name evidence="3" type="primary">TBATA</name>
</gene>
<evidence type="ECO:0000313" key="2">
    <source>
        <dbReference type="Proteomes" id="UP000515165"/>
    </source>
</evidence>
<dbReference type="InterPro" id="IPR037394">
    <property type="entry name" value="TBATA-like"/>
</dbReference>
<evidence type="ECO:0000313" key="3">
    <source>
        <dbReference type="RefSeq" id="XP_027452171.1"/>
    </source>
</evidence>
<dbReference type="GeneID" id="113923521"/>
<dbReference type="Pfam" id="PF15256">
    <property type="entry name" value="SPATIAL"/>
    <property type="match status" value="1"/>
</dbReference>
<feature type="region of interest" description="Disordered" evidence="1">
    <location>
        <begin position="264"/>
        <end position="289"/>
    </location>
</feature>
<feature type="region of interest" description="Disordered" evidence="1">
    <location>
        <begin position="37"/>
        <end position="71"/>
    </location>
</feature>
<feature type="compositionally biased region" description="Low complexity" evidence="1">
    <location>
        <begin position="421"/>
        <end position="437"/>
    </location>
</feature>
<protein>
    <submittedName>
        <fullName evidence="3">Protein TBATA isoform X1</fullName>
    </submittedName>
</protein>
<feature type="compositionally biased region" description="Acidic residues" evidence="1">
    <location>
        <begin position="304"/>
        <end position="315"/>
    </location>
</feature>
<reference evidence="3" key="1">
    <citation type="submission" date="2025-08" db="UniProtKB">
        <authorList>
            <consortium name="RefSeq"/>
        </authorList>
    </citation>
    <scope>IDENTIFICATION</scope>
    <source>
        <tissue evidence="3">Blood</tissue>
    </source>
</reference>
<keyword evidence="2" id="KW-1185">Reference proteome</keyword>
<feature type="region of interest" description="Disordered" evidence="1">
    <location>
        <begin position="194"/>
        <end position="216"/>
    </location>
</feature>
<feature type="compositionally biased region" description="Basic and acidic residues" evidence="1">
    <location>
        <begin position="316"/>
        <end position="326"/>
    </location>
</feature>
<dbReference type="KEGG" id="zca:113923521"/>
<accession>A0A6J2D8X3</accession>
<name>A0A6J2D8X3_ZALCA</name>
<organism evidence="2 3">
    <name type="scientific">Zalophus californianus</name>
    <name type="common">California sealion</name>
    <dbReference type="NCBI Taxonomy" id="9704"/>
    <lineage>
        <taxon>Eukaryota</taxon>
        <taxon>Metazoa</taxon>
        <taxon>Chordata</taxon>
        <taxon>Craniata</taxon>
        <taxon>Vertebrata</taxon>
        <taxon>Euteleostomi</taxon>
        <taxon>Mammalia</taxon>
        <taxon>Eutheria</taxon>
        <taxon>Laurasiatheria</taxon>
        <taxon>Carnivora</taxon>
        <taxon>Caniformia</taxon>
        <taxon>Pinnipedia</taxon>
        <taxon>Otariidae</taxon>
        <taxon>Zalophus</taxon>
    </lineage>
</organism>
<feature type="compositionally biased region" description="Basic and acidic residues" evidence="1">
    <location>
        <begin position="495"/>
        <end position="505"/>
    </location>
</feature>
<feature type="compositionally biased region" description="Basic and acidic residues" evidence="1">
    <location>
        <begin position="194"/>
        <end position="208"/>
    </location>
</feature>
<dbReference type="CTD" id="219793"/>
<feature type="region of interest" description="Disordered" evidence="1">
    <location>
        <begin position="302"/>
        <end position="509"/>
    </location>
</feature>
<sequence length="554" mass="60927">MGWGFRMACPQACSSIVWCTGLYSVRKPTMATEVETQLAEHPLMSPRAELKPEKKSEHRPRSHGDGRPQKELMIPGIVDFQLIQTAPKTPKPQTPGAYHFGRLSHHSFFSRHHPHPQHVTHIRDLTGKPVCVVRDEFSPAPLPQATLLSRCLMGMPTISVPIGDPQSNREPRLSSEAWKKELKDLTSQVAIFTKENELKSKEQKEEPQRQQGAKYSAETGRLIPTSTRAIGRRHSRQSPWIYPSGKDGGVQTIVLQDQELLVPTPADRSHSRHQQPRLGSPHIPPDPELDLPPMTLTWRTQVEEGPEVAEMPEAEEAAKEAAEKEACTLLGEMEPQAGQSAEAASPDPQPAHWDHPTSMLASPDPGSSRVGRPVGFLKSPRQGPRDLGLDPGAPLSDPADRLLERYPVLAPVCSPEGERPGAGTPADSGGSAPSAAPRLYPGGKTSRSAPGSPRAISREATAILQPIPEEDEATAPTQRRQTRVRRESTSSSDAFKPERRRENFKAKGRMLSPSPFACLAQELPPGLRLFSAPPPQQQHRFSYHTEPIKRLPSL</sequence>
<dbReference type="RefSeq" id="XP_027452171.1">
    <property type="nucleotide sequence ID" value="XM_027596370.1"/>
</dbReference>
<evidence type="ECO:0000256" key="1">
    <source>
        <dbReference type="SAM" id="MobiDB-lite"/>
    </source>
</evidence>